<reference evidence="3 4" key="1">
    <citation type="submission" date="2019-02" db="EMBL/GenBank/DDBJ databases">
        <title>Deep-cultivation of Planctomycetes and their phenomic and genomic characterization uncovers novel biology.</title>
        <authorList>
            <person name="Wiegand S."/>
            <person name="Jogler M."/>
            <person name="Boedeker C."/>
            <person name="Pinto D."/>
            <person name="Vollmers J."/>
            <person name="Rivas-Marin E."/>
            <person name="Kohn T."/>
            <person name="Peeters S.H."/>
            <person name="Heuer A."/>
            <person name="Rast P."/>
            <person name="Oberbeckmann S."/>
            <person name="Bunk B."/>
            <person name="Jeske O."/>
            <person name="Meyerdierks A."/>
            <person name="Storesund J.E."/>
            <person name="Kallscheuer N."/>
            <person name="Luecker S."/>
            <person name="Lage O.M."/>
            <person name="Pohl T."/>
            <person name="Merkel B.J."/>
            <person name="Hornburger P."/>
            <person name="Mueller R.-W."/>
            <person name="Bruemmer F."/>
            <person name="Labrenz M."/>
            <person name="Spormann A.M."/>
            <person name="Op den Camp H."/>
            <person name="Overmann J."/>
            <person name="Amann R."/>
            <person name="Jetten M.S.M."/>
            <person name="Mascher T."/>
            <person name="Medema M.H."/>
            <person name="Devos D.P."/>
            <person name="Kaster A.-K."/>
            <person name="Ovreas L."/>
            <person name="Rohde M."/>
            <person name="Galperin M.Y."/>
            <person name="Jogler C."/>
        </authorList>
    </citation>
    <scope>NUCLEOTIDE SEQUENCE [LARGE SCALE GENOMIC DNA]</scope>
    <source>
        <strain evidence="3 4">Pla85_3_4</strain>
    </source>
</reference>
<dbReference type="KEGG" id="lcre:Pla8534_69980"/>
<feature type="chain" id="PRO_5022222466" evidence="2">
    <location>
        <begin position="30"/>
        <end position="1115"/>
    </location>
</feature>
<dbReference type="InterPro" id="IPR019734">
    <property type="entry name" value="TPR_rpt"/>
</dbReference>
<dbReference type="Gene3D" id="1.25.40.10">
    <property type="entry name" value="Tetratricopeptide repeat domain"/>
    <property type="match status" value="10"/>
</dbReference>
<gene>
    <name evidence="3" type="ORF">Pla8534_69980</name>
</gene>
<evidence type="ECO:0000313" key="3">
    <source>
        <dbReference type="EMBL" id="QDU99087.1"/>
    </source>
</evidence>
<dbReference type="RefSeq" id="WP_197442824.1">
    <property type="nucleotide sequence ID" value="NZ_CP036433.1"/>
</dbReference>
<dbReference type="PROSITE" id="PS50005">
    <property type="entry name" value="TPR"/>
    <property type="match status" value="3"/>
</dbReference>
<dbReference type="EMBL" id="CP036433">
    <property type="protein sequence ID" value="QDU99087.1"/>
    <property type="molecule type" value="Genomic_DNA"/>
</dbReference>
<dbReference type="SMART" id="SM00028">
    <property type="entry name" value="TPR"/>
    <property type="match status" value="18"/>
</dbReference>
<keyword evidence="2" id="KW-0732">Signal</keyword>
<feature type="signal peptide" evidence="2">
    <location>
        <begin position="1"/>
        <end position="29"/>
    </location>
</feature>
<protein>
    <submittedName>
        <fullName evidence="3">Tol-pal system protein YbgF</fullName>
    </submittedName>
</protein>
<evidence type="ECO:0000256" key="1">
    <source>
        <dbReference type="PROSITE-ProRule" id="PRU00339"/>
    </source>
</evidence>
<feature type="repeat" description="TPR" evidence="1">
    <location>
        <begin position="707"/>
        <end position="740"/>
    </location>
</feature>
<evidence type="ECO:0000313" key="4">
    <source>
        <dbReference type="Proteomes" id="UP000317648"/>
    </source>
</evidence>
<dbReference type="Pfam" id="PF13181">
    <property type="entry name" value="TPR_8"/>
    <property type="match status" value="1"/>
</dbReference>
<dbReference type="PROSITE" id="PS50293">
    <property type="entry name" value="TPR_REGION"/>
    <property type="match status" value="1"/>
</dbReference>
<dbReference type="Pfam" id="PF13432">
    <property type="entry name" value="TPR_16"/>
    <property type="match status" value="6"/>
</dbReference>
<organism evidence="3 4">
    <name type="scientific">Lignipirellula cremea</name>
    <dbReference type="NCBI Taxonomy" id="2528010"/>
    <lineage>
        <taxon>Bacteria</taxon>
        <taxon>Pseudomonadati</taxon>
        <taxon>Planctomycetota</taxon>
        <taxon>Planctomycetia</taxon>
        <taxon>Pirellulales</taxon>
        <taxon>Pirellulaceae</taxon>
        <taxon>Lignipirellula</taxon>
    </lineage>
</organism>
<dbReference type="PANTHER" id="PTHR37423">
    <property type="entry name" value="SOLUBLE LYTIC MUREIN TRANSGLYCOSYLASE-RELATED"/>
    <property type="match status" value="1"/>
</dbReference>
<keyword evidence="1" id="KW-0802">TPR repeat</keyword>
<feature type="repeat" description="TPR" evidence="1">
    <location>
        <begin position="821"/>
        <end position="854"/>
    </location>
</feature>
<accession>A0A518E4S4</accession>
<dbReference type="PANTHER" id="PTHR37423:SF2">
    <property type="entry name" value="MEMBRANE-BOUND LYTIC MUREIN TRANSGLYCOSYLASE C"/>
    <property type="match status" value="1"/>
</dbReference>
<dbReference type="Pfam" id="PF13174">
    <property type="entry name" value="TPR_6"/>
    <property type="match status" value="3"/>
</dbReference>
<proteinExistence type="predicted"/>
<dbReference type="Proteomes" id="UP000317648">
    <property type="component" value="Chromosome"/>
</dbReference>
<name>A0A518E4S4_9BACT</name>
<dbReference type="SUPFAM" id="SSF48452">
    <property type="entry name" value="TPR-like"/>
    <property type="match status" value="6"/>
</dbReference>
<keyword evidence="4" id="KW-1185">Reference proteome</keyword>
<dbReference type="InterPro" id="IPR011990">
    <property type="entry name" value="TPR-like_helical_dom_sf"/>
</dbReference>
<sequence length="1115" mass="123833" precursor="true">MRRNSQPWPVRVWLAVCLAGGLALSAAEAQEPGAKIELDKESSPAAAAVYTDAANFQNNGVFDLAIVDWEKFLTRYPKDPLRPKAEYYLGVCAMQLKKYDRAEKAFASVVKNFPQFDNREDAWLNLGWCQYQLAQTATEEQEKAYEKPAATFAAMLQEFPSDKGKRADQALFFQGEALYHQGDREGSLAPYAALVEEHPDSPLRADGLYALGVTREELQKFAEAAPVYDLFLQEFPDHSLATEIAMRKAETILQKGLSLEADDKTEEAKTAFKEASQAFAGAAAAENFVSADHALYRQALSESKAGDYGASGDLYAAIPKKFPQSRYVDEATLAAARTYYRAEKFPEAKLWFQKILDAGGPDAPEAAHWICRILLRDGDPAAAAALAAKTASTAGDSKYLVSLQIDEADALDRIPESREEAIAKYLAVAQAHPDDEQSAKALYNAAFTALELRSFEPAQQHVDTFLKGYPDNFYEADVKHISAEAQLALGNYGESEKVYRELIGKFAARPEIEQWRVRLAYSLYLQKKYDEAIEMLQPILGELKKPGSQADAQFLLGASQFYKGEAAAAEASLSASYATAQKALAQGDDKPRQPTDETLLLLARAQHQQKKYDEAIATAKKLLEEFPQSQLVAQTLFRYGQFCYDKADYPTAIVQYQASATADPESEFAPYAWYGKGWAEINAKEFAAGQESFTKVITDWPDHALQPQSLSARGMCYRQTGKYEEAVADFDNFLKTDAKPRDKADALYEKGLALVELKKYEEAVKALNEVLTVDPEYPATDQVLYELAWAYKSQDDDEAKAQALKTFASLAEKFPKSSRAAEAFVHVGENLYAEKKYTEAAAAYTKAKALSTQDELSEKILYMLGFANYLSEDYEQSLAQFSEQTTRFPKGPQYRQGLYMVAESLFKLKNYKDALPAYKAARTAAEGAEGVDELAQVLILLHGGQSAGQIEDWKTSLEYLTPIPTDFPKTPYLAEANFAIGEAHLKLKDHEKAIPFFTLAAEGSREEVGARARFMLGEVHFLDKRYDDAEKELLRCLFGYGGDAAGEKVKNWQAKSAYELGRVNEVQINTAQGAEKSEAIQDALKYYQILVDKYPTDSLVKTAAGRIAELKKAKR</sequence>
<evidence type="ECO:0000256" key="2">
    <source>
        <dbReference type="SAM" id="SignalP"/>
    </source>
</evidence>
<feature type="repeat" description="TPR" evidence="1">
    <location>
        <begin position="744"/>
        <end position="777"/>
    </location>
</feature>
<dbReference type="AlphaFoldDB" id="A0A518E4S4"/>